<dbReference type="InterPro" id="IPR035965">
    <property type="entry name" value="PAS-like_dom_sf"/>
</dbReference>
<evidence type="ECO:0000259" key="2">
    <source>
        <dbReference type="PROSITE" id="PS50112"/>
    </source>
</evidence>
<protein>
    <submittedName>
        <fullName evidence="3">PAS domain S-box protein</fullName>
    </submittedName>
</protein>
<dbReference type="PROSITE" id="PS50112">
    <property type="entry name" value="PAS"/>
    <property type="match status" value="1"/>
</dbReference>
<dbReference type="RefSeq" id="WP_227181340.1">
    <property type="nucleotide sequence ID" value="NZ_JAJBZT010000007.1"/>
</dbReference>
<dbReference type="EMBL" id="JAJBZT010000007">
    <property type="protein sequence ID" value="MCB6184530.1"/>
    <property type="molecule type" value="Genomic_DNA"/>
</dbReference>
<dbReference type="Gene3D" id="3.30.450.20">
    <property type="entry name" value="PAS domain"/>
    <property type="match status" value="2"/>
</dbReference>
<name>A0ABS8D8K5_9NEIS</name>
<organism evidence="3 4">
    <name type="scientific">Leeia speluncae</name>
    <dbReference type="NCBI Taxonomy" id="2884804"/>
    <lineage>
        <taxon>Bacteria</taxon>
        <taxon>Pseudomonadati</taxon>
        <taxon>Pseudomonadota</taxon>
        <taxon>Betaproteobacteria</taxon>
        <taxon>Neisseriales</taxon>
        <taxon>Leeiaceae</taxon>
        <taxon>Leeia</taxon>
    </lineage>
</organism>
<sequence>MNQHARLWNSAPVLFDVISSDDRIVYVNQTEETYLGFKVGELTGVSTKYIYPDETRQLFQDLLVGKRQSPIQMIELKVTGSNGVTYEFAASTSIIDDPDFGRCLSVVKMPLGNALANVKRLERENEVLSSIISTARDASYCVEYTEPVDMTAPEHEIIRQIFQNQCIWRYCNEAMSRLYRLPIGDDINNHDVRAVFARNPENESFVRELINHNFHIDGALAHDHRFDGVDMFVENDVRADIRDNQLYRFWGTVRDLNSRKRREMELKSQANSALDILGAIPDPVIVVDSNGRIDGANTAVEWSLDWKIEHILGISLDHILDTSEPITVSLQMAKPARVANPIPAFAMRRNGARVKCLATIASTSNEFEQGRCVITLRLPKQDSSQPVVGNEAFK</sequence>
<evidence type="ECO:0000313" key="4">
    <source>
        <dbReference type="Proteomes" id="UP001165395"/>
    </source>
</evidence>
<reference evidence="3" key="1">
    <citation type="submission" date="2021-10" db="EMBL/GenBank/DDBJ databases">
        <title>The complete genome sequence of Leeia sp. TBRC 13508.</title>
        <authorList>
            <person name="Charoenyingcharoen P."/>
            <person name="Yukphan P."/>
        </authorList>
    </citation>
    <scope>NUCLEOTIDE SEQUENCE</scope>
    <source>
        <strain evidence="3">TBRC 13508</strain>
    </source>
</reference>
<dbReference type="SUPFAM" id="SSF55785">
    <property type="entry name" value="PYP-like sensor domain (PAS domain)"/>
    <property type="match status" value="3"/>
</dbReference>
<evidence type="ECO:0000256" key="1">
    <source>
        <dbReference type="SAM" id="Coils"/>
    </source>
</evidence>
<keyword evidence="4" id="KW-1185">Reference proteome</keyword>
<comment type="caution">
    <text evidence="3">The sequence shown here is derived from an EMBL/GenBank/DDBJ whole genome shotgun (WGS) entry which is preliminary data.</text>
</comment>
<dbReference type="CDD" id="cd00130">
    <property type="entry name" value="PAS"/>
    <property type="match status" value="1"/>
</dbReference>
<dbReference type="Pfam" id="PF13426">
    <property type="entry name" value="PAS_9"/>
    <property type="match status" value="1"/>
</dbReference>
<keyword evidence="1" id="KW-0175">Coiled coil</keyword>
<dbReference type="NCBIfam" id="TIGR00229">
    <property type="entry name" value="sensory_box"/>
    <property type="match status" value="1"/>
</dbReference>
<accession>A0ABS8D8K5</accession>
<dbReference type="InterPro" id="IPR000014">
    <property type="entry name" value="PAS"/>
</dbReference>
<evidence type="ECO:0000313" key="3">
    <source>
        <dbReference type="EMBL" id="MCB6184530.1"/>
    </source>
</evidence>
<dbReference type="SMART" id="SM00091">
    <property type="entry name" value="PAS"/>
    <property type="match status" value="2"/>
</dbReference>
<dbReference type="Pfam" id="PF08448">
    <property type="entry name" value="PAS_4"/>
    <property type="match status" value="1"/>
</dbReference>
<proteinExistence type="predicted"/>
<dbReference type="InterPro" id="IPR013656">
    <property type="entry name" value="PAS_4"/>
</dbReference>
<gene>
    <name evidence="3" type="ORF">LIN78_13355</name>
</gene>
<feature type="coiled-coil region" evidence="1">
    <location>
        <begin position="111"/>
        <end position="138"/>
    </location>
</feature>
<dbReference type="Proteomes" id="UP001165395">
    <property type="component" value="Unassembled WGS sequence"/>
</dbReference>
<feature type="domain" description="PAS" evidence="2">
    <location>
        <begin position="17"/>
        <end position="58"/>
    </location>
</feature>